<keyword evidence="4" id="KW-0249">Electron transport</keyword>
<accession>A0ABW2C276</accession>
<dbReference type="EMBL" id="JBHSXX010000001">
    <property type="protein sequence ID" value="MFC6869411.1"/>
    <property type="molecule type" value="Genomic_DNA"/>
</dbReference>
<evidence type="ECO:0000256" key="3">
    <source>
        <dbReference type="ARBA" id="ARBA00022723"/>
    </source>
</evidence>
<name>A0ABW2C276_9PSEU</name>
<evidence type="ECO:0000256" key="6">
    <source>
        <dbReference type="ARBA" id="ARBA00023014"/>
    </source>
</evidence>
<evidence type="ECO:0000256" key="1">
    <source>
        <dbReference type="ARBA" id="ARBA00001927"/>
    </source>
</evidence>
<keyword evidence="3" id="KW-0479">Metal-binding</keyword>
<keyword evidence="9" id="KW-1185">Reference proteome</keyword>
<proteinExistence type="predicted"/>
<evidence type="ECO:0000256" key="4">
    <source>
        <dbReference type="ARBA" id="ARBA00022982"/>
    </source>
</evidence>
<dbReference type="Pfam" id="PF13370">
    <property type="entry name" value="Fer4_13"/>
    <property type="match status" value="1"/>
</dbReference>
<evidence type="ECO:0000256" key="7">
    <source>
        <dbReference type="ARBA" id="ARBA00023291"/>
    </source>
</evidence>
<protein>
    <submittedName>
        <fullName evidence="8">Ferredoxin</fullName>
    </submittedName>
</protein>
<evidence type="ECO:0000256" key="2">
    <source>
        <dbReference type="ARBA" id="ARBA00022448"/>
    </source>
</evidence>
<evidence type="ECO:0000313" key="9">
    <source>
        <dbReference type="Proteomes" id="UP001596337"/>
    </source>
</evidence>
<keyword evidence="2" id="KW-0813">Transport</keyword>
<reference evidence="9" key="1">
    <citation type="journal article" date="2019" name="Int. J. Syst. Evol. Microbiol.">
        <title>The Global Catalogue of Microorganisms (GCM) 10K type strain sequencing project: providing services to taxonomists for standard genome sequencing and annotation.</title>
        <authorList>
            <consortium name="The Broad Institute Genomics Platform"/>
            <consortium name="The Broad Institute Genome Sequencing Center for Infectious Disease"/>
            <person name="Wu L."/>
            <person name="Ma J."/>
        </authorList>
    </citation>
    <scope>NUCLEOTIDE SEQUENCE [LARGE SCALE GENOMIC DNA]</scope>
    <source>
        <strain evidence="9">KCTC 32255</strain>
    </source>
</reference>
<dbReference type="PANTHER" id="PTHR36923">
    <property type="entry name" value="FERREDOXIN"/>
    <property type="match status" value="1"/>
</dbReference>
<organism evidence="8 9">
    <name type="scientific">Haloechinothrix salitolerans</name>
    <dbReference type="NCBI Taxonomy" id="926830"/>
    <lineage>
        <taxon>Bacteria</taxon>
        <taxon>Bacillati</taxon>
        <taxon>Actinomycetota</taxon>
        <taxon>Actinomycetes</taxon>
        <taxon>Pseudonocardiales</taxon>
        <taxon>Pseudonocardiaceae</taxon>
        <taxon>Haloechinothrix</taxon>
    </lineage>
</organism>
<dbReference type="SUPFAM" id="SSF54862">
    <property type="entry name" value="4Fe-4S ferredoxins"/>
    <property type="match status" value="1"/>
</dbReference>
<keyword evidence="7" id="KW-0003">3Fe-4S</keyword>
<comment type="caution">
    <text evidence="8">The sequence shown here is derived from an EMBL/GenBank/DDBJ whole genome shotgun (WGS) entry which is preliminary data.</text>
</comment>
<dbReference type="RefSeq" id="WP_345400753.1">
    <property type="nucleotide sequence ID" value="NZ_BAABLA010000101.1"/>
</dbReference>
<comment type="cofactor">
    <cofactor evidence="1">
        <name>[3Fe-4S] cluster</name>
        <dbReference type="ChEBI" id="CHEBI:21137"/>
    </cofactor>
</comment>
<dbReference type="Gene3D" id="3.30.70.20">
    <property type="match status" value="1"/>
</dbReference>
<evidence type="ECO:0000313" key="8">
    <source>
        <dbReference type="EMBL" id="MFC6869411.1"/>
    </source>
</evidence>
<keyword evidence="6" id="KW-0411">Iron-sulfur</keyword>
<dbReference type="InterPro" id="IPR051269">
    <property type="entry name" value="Fe-S_cluster_ET"/>
</dbReference>
<sequence length="65" mass="7212">MIKLAADVEKCEGYANCVIAASEFYDIDDDGKVQLMQTVADENDREKLAEAVRSCPTAAIWLEDE</sequence>
<keyword evidence="5" id="KW-0408">Iron</keyword>
<dbReference type="Proteomes" id="UP001596337">
    <property type="component" value="Unassembled WGS sequence"/>
</dbReference>
<dbReference type="PANTHER" id="PTHR36923:SF3">
    <property type="entry name" value="FERREDOXIN"/>
    <property type="match status" value="1"/>
</dbReference>
<gene>
    <name evidence="8" type="ORF">ACFQGD_19920</name>
</gene>
<evidence type="ECO:0000256" key="5">
    <source>
        <dbReference type="ARBA" id="ARBA00023004"/>
    </source>
</evidence>